<proteinExistence type="predicted"/>
<organism evidence="1 2">
    <name type="scientific">Thermophilibacter provencensis</name>
    <dbReference type="NCBI Taxonomy" id="1852386"/>
    <lineage>
        <taxon>Bacteria</taxon>
        <taxon>Bacillati</taxon>
        <taxon>Actinomycetota</taxon>
        <taxon>Coriobacteriia</taxon>
        <taxon>Coriobacteriales</taxon>
        <taxon>Atopobiaceae</taxon>
        <taxon>Thermophilibacter</taxon>
    </lineage>
</organism>
<dbReference type="EMBL" id="DYWQ01000131">
    <property type="protein sequence ID" value="HJF45825.1"/>
    <property type="molecule type" value="Genomic_DNA"/>
</dbReference>
<dbReference type="Gene3D" id="3.90.1530.10">
    <property type="entry name" value="Conserved hypothetical protein from pyrococcus furiosus pfu- 392566-001, ParB domain"/>
    <property type="match status" value="1"/>
</dbReference>
<reference evidence="1" key="1">
    <citation type="journal article" date="2021" name="PeerJ">
        <title>Extensive microbial diversity within the chicken gut microbiome revealed by metagenomics and culture.</title>
        <authorList>
            <person name="Gilroy R."/>
            <person name="Ravi A."/>
            <person name="Getino M."/>
            <person name="Pursley I."/>
            <person name="Horton D.L."/>
            <person name="Alikhan N.F."/>
            <person name="Baker D."/>
            <person name="Gharbi K."/>
            <person name="Hall N."/>
            <person name="Watson M."/>
            <person name="Adriaenssens E.M."/>
            <person name="Foster-Nyarko E."/>
            <person name="Jarju S."/>
            <person name="Secka A."/>
            <person name="Antonio M."/>
            <person name="Oren A."/>
            <person name="Chaudhuri R.R."/>
            <person name="La Ragione R."/>
            <person name="Hildebrand F."/>
            <person name="Pallen M.J."/>
        </authorList>
    </citation>
    <scope>NUCLEOTIDE SEQUENCE</scope>
    <source>
        <strain evidence="1">CHK124-7917</strain>
    </source>
</reference>
<evidence type="ECO:0000313" key="1">
    <source>
        <dbReference type="EMBL" id="HJF45825.1"/>
    </source>
</evidence>
<sequence>MQTMELVDIEDVYPYEENDVRMNPRDVDSKECREYIAQLAEQFRYNRLNPGQPRVRPILYKDGGIYQIIDGECRYEAMKLLGTKRFYADVYDDLDDAETARREAAKAMVETDAKRALTAEEKSRGVQQMLALDLPDEEVAAVARIDAGKVSRARRGARVASDAAYDMTLDRLAAIAEFEGDEEAVAKLRDCSPKEWYRIYESLRAERERRQAMDEMVEAAKAAGATVAESTPDGYVAKQTFSAYSRAAFDRHVEAGCEGEIAVVSDYGLTFLAPAAAGDEVDEKKQREEQERSDFYAAFDDARRARAAWVGSHIGDVTSMRKTARFLTGKALMSREVGGFEDETGAKVEAAPCPLAVALGYQSLQAVTSFGVWNAHRHGDGSYLYGSAARDTLDLLDAMAADGYELHDAEEKTAAACRITIEEESDEQ</sequence>
<evidence type="ECO:0000313" key="2">
    <source>
        <dbReference type="Proteomes" id="UP000697330"/>
    </source>
</evidence>
<dbReference type="SUPFAM" id="SSF110849">
    <property type="entry name" value="ParB/Sulfiredoxin"/>
    <property type="match status" value="1"/>
</dbReference>
<evidence type="ECO:0008006" key="3">
    <source>
        <dbReference type="Google" id="ProtNLM"/>
    </source>
</evidence>
<dbReference type="Proteomes" id="UP000697330">
    <property type="component" value="Unassembled WGS sequence"/>
</dbReference>
<protein>
    <recommendedName>
        <fullName evidence="3">ParB/Sulfiredoxin domain-containing protein</fullName>
    </recommendedName>
</protein>
<dbReference type="RefSeq" id="WP_274959505.1">
    <property type="nucleotide sequence ID" value="NZ_DYWQ01000131.1"/>
</dbReference>
<gene>
    <name evidence="1" type="ORF">K8U72_08620</name>
</gene>
<name>A0A921GFI2_9ACTN</name>
<accession>A0A921GFI2</accession>
<dbReference type="AlphaFoldDB" id="A0A921GFI2"/>
<dbReference type="InterPro" id="IPR036086">
    <property type="entry name" value="ParB/Sulfiredoxin_sf"/>
</dbReference>
<reference evidence="1" key="2">
    <citation type="submission" date="2021-09" db="EMBL/GenBank/DDBJ databases">
        <authorList>
            <person name="Gilroy R."/>
        </authorList>
    </citation>
    <scope>NUCLEOTIDE SEQUENCE</scope>
    <source>
        <strain evidence="1">CHK124-7917</strain>
    </source>
</reference>
<comment type="caution">
    <text evidence="1">The sequence shown here is derived from an EMBL/GenBank/DDBJ whole genome shotgun (WGS) entry which is preliminary data.</text>
</comment>